<evidence type="ECO:0000256" key="1">
    <source>
        <dbReference type="SAM" id="SignalP"/>
    </source>
</evidence>
<feature type="signal peptide" evidence="1">
    <location>
        <begin position="1"/>
        <end position="42"/>
    </location>
</feature>
<reference evidence="2 3" key="1">
    <citation type="submission" date="2024-03" db="EMBL/GenBank/DDBJ databases">
        <authorList>
            <person name="Jo J.-H."/>
        </authorList>
    </citation>
    <scope>NUCLEOTIDE SEQUENCE [LARGE SCALE GENOMIC DNA]</scope>
    <source>
        <strain evidence="2 3">PS1R-30</strain>
    </source>
</reference>
<protein>
    <recommendedName>
        <fullName evidence="4">MetA-pathway of phenol degradation</fullName>
    </recommendedName>
</protein>
<organism evidence="2 3">
    <name type="scientific">Novosphingobium anseongense</name>
    <dbReference type="NCBI Taxonomy" id="3133436"/>
    <lineage>
        <taxon>Bacteria</taxon>
        <taxon>Pseudomonadati</taxon>
        <taxon>Pseudomonadota</taxon>
        <taxon>Alphaproteobacteria</taxon>
        <taxon>Sphingomonadales</taxon>
        <taxon>Sphingomonadaceae</taxon>
        <taxon>Novosphingobium</taxon>
    </lineage>
</organism>
<proteinExistence type="predicted"/>
<comment type="caution">
    <text evidence="2">The sequence shown here is derived from an EMBL/GenBank/DDBJ whole genome shotgun (WGS) entry which is preliminary data.</text>
</comment>
<sequence length="280" mass="30325">MNDVKIGRVQGQIEIRSRMMGVWSRPLALIVACCIAPGVAHAQAFTQPAGQGRVITSVIHTKSDKIFDDNGAATDVPDISKTEIYLQGEYGVTDDLTVLLTPSFRFISVEGGADSANLGYTDIGARYRVLNDDNVVLSLQGKVRIPGQTQRNSLAQIGQTDAEYDFRGQLAYTFGQGSFVSVESGYRVRAGEPPNEFHVDATVGIRASEKFLITANSFNVISDGRGSGIFSSPHRYHNLFLGGAYDVSSHVTLQLGVTGTIDGRNALRERGAFASVWTRF</sequence>
<dbReference type="RefSeq" id="WP_339586671.1">
    <property type="nucleotide sequence ID" value="NZ_JBBHJZ010000002.1"/>
</dbReference>
<keyword evidence="3" id="KW-1185">Reference proteome</keyword>
<dbReference type="InterPro" id="IPR025737">
    <property type="entry name" value="FApF"/>
</dbReference>
<name>A0ABU8RUC6_9SPHN</name>
<dbReference type="EMBL" id="JBBHJZ010000002">
    <property type="protein sequence ID" value="MEJ5976709.1"/>
    <property type="molecule type" value="Genomic_DNA"/>
</dbReference>
<accession>A0ABU8RUC6</accession>
<evidence type="ECO:0008006" key="4">
    <source>
        <dbReference type="Google" id="ProtNLM"/>
    </source>
</evidence>
<gene>
    <name evidence="2" type="ORF">WG901_08690</name>
</gene>
<evidence type="ECO:0000313" key="3">
    <source>
        <dbReference type="Proteomes" id="UP001361239"/>
    </source>
</evidence>
<keyword evidence="1" id="KW-0732">Signal</keyword>
<feature type="chain" id="PRO_5047338872" description="MetA-pathway of phenol degradation" evidence="1">
    <location>
        <begin position="43"/>
        <end position="280"/>
    </location>
</feature>
<dbReference type="Proteomes" id="UP001361239">
    <property type="component" value="Unassembled WGS sequence"/>
</dbReference>
<dbReference type="Pfam" id="PF13557">
    <property type="entry name" value="Phenol_MetA_deg"/>
    <property type="match status" value="1"/>
</dbReference>
<evidence type="ECO:0000313" key="2">
    <source>
        <dbReference type="EMBL" id="MEJ5976709.1"/>
    </source>
</evidence>